<dbReference type="InterPro" id="IPR002818">
    <property type="entry name" value="DJ-1/PfpI"/>
</dbReference>
<dbReference type="InterPro" id="IPR000719">
    <property type="entry name" value="Prot_kinase_dom"/>
</dbReference>
<feature type="compositionally biased region" description="Basic and acidic residues" evidence="7">
    <location>
        <begin position="758"/>
        <end position="770"/>
    </location>
</feature>
<dbReference type="PROSITE" id="PS00107">
    <property type="entry name" value="PROTEIN_KINASE_ATP"/>
    <property type="match status" value="1"/>
</dbReference>
<evidence type="ECO:0000256" key="4">
    <source>
        <dbReference type="ARBA" id="ARBA00022741"/>
    </source>
</evidence>
<dbReference type="CDD" id="cd03135">
    <property type="entry name" value="GATase1_DJ-1"/>
    <property type="match status" value="2"/>
</dbReference>
<dbReference type="PANTHER" id="PTHR48094:SF12">
    <property type="entry name" value="PARKINSON DISEASE PROTEIN 7 HOMOLOG"/>
    <property type="match status" value="1"/>
</dbReference>
<dbReference type="OrthoDB" id="543156at2759"/>
<dbReference type="InterPro" id="IPR017441">
    <property type="entry name" value="Protein_kinase_ATP_BS"/>
</dbReference>
<comment type="similarity">
    <text evidence="1">Belongs to the peptidase C56 family.</text>
</comment>
<comment type="caution">
    <text evidence="9">The sequence shown here is derived from an EMBL/GenBank/DDBJ whole genome shotgun (WGS) entry which is preliminary data.</text>
</comment>
<feature type="domain" description="Protein kinase" evidence="8">
    <location>
        <begin position="517"/>
        <end position="806"/>
    </location>
</feature>
<evidence type="ECO:0000256" key="7">
    <source>
        <dbReference type="SAM" id="MobiDB-lite"/>
    </source>
</evidence>
<reference evidence="9 10" key="1">
    <citation type="submission" date="2020-10" db="EMBL/GenBank/DDBJ databases">
        <title>Plant Genome Project.</title>
        <authorList>
            <person name="Zhang R.-G."/>
        </authorList>
    </citation>
    <scope>NUCLEOTIDE SEQUENCE [LARGE SCALE GENOMIC DNA]</scope>
    <source>
        <strain evidence="9">FAFU-HL-1</strain>
        <tissue evidence="9">Leaf</tissue>
    </source>
</reference>
<dbReference type="Gene3D" id="1.10.510.10">
    <property type="entry name" value="Transferase(Phosphotransferase) domain 1"/>
    <property type="match status" value="1"/>
</dbReference>
<evidence type="ECO:0000256" key="5">
    <source>
        <dbReference type="ARBA" id="ARBA00022840"/>
    </source>
</evidence>
<dbReference type="GO" id="GO:1903189">
    <property type="term" value="P:glyoxal metabolic process"/>
    <property type="evidence" value="ECO:0007669"/>
    <property type="project" value="TreeGrafter"/>
</dbReference>
<dbReference type="InterPro" id="IPR001245">
    <property type="entry name" value="Ser-Thr/Tyr_kinase_cat_dom"/>
</dbReference>
<evidence type="ECO:0000259" key="8">
    <source>
        <dbReference type="PROSITE" id="PS50011"/>
    </source>
</evidence>
<dbReference type="GO" id="GO:0005524">
    <property type="term" value="F:ATP binding"/>
    <property type="evidence" value="ECO:0007669"/>
    <property type="project" value="UniProtKB-UniRule"/>
</dbReference>
<keyword evidence="10" id="KW-1185">Reference proteome</keyword>
<dbReference type="NCBIfam" id="TIGR01383">
    <property type="entry name" value="not_thiJ"/>
    <property type="match status" value="1"/>
</dbReference>
<evidence type="ECO:0000313" key="9">
    <source>
        <dbReference type="EMBL" id="KAF9672751.1"/>
    </source>
</evidence>
<dbReference type="Gene3D" id="3.40.50.880">
    <property type="match status" value="2"/>
</dbReference>
<dbReference type="PANTHER" id="PTHR48094">
    <property type="entry name" value="PROTEIN/NUCLEIC ACID DEGLYCASE DJ-1-RELATED"/>
    <property type="match status" value="1"/>
</dbReference>
<dbReference type="Proteomes" id="UP000657918">
    <property type="component" value="Chromosome 11"/>
</dbReference>
<dbReference type="Gene3D" id="3.30.200.20">
    <property type="entry name" value="Phosphorylase Kinase, domain 1"/>
    <property type="match status" value="1"/>
</dbReference>
<dbReference type="PROSITE" id="PS50011">
    <property type="entry name" value="PROTEIN_KINASE_DOM"/>
    <property type="match status" value="1"/>
</dbReference>
<dbReference type="Pfam" id="PF01965">
    <property type="entry name" value="DJ-1_PfpI"/>
    <property type="match status" value="3"/>
</dbReference>
<dbReference type="FunFam" id="3.30.200.20:FF:000178">
    <property type="entry name" value="serine/threonine-protein kinase PBS1-like"/>
    <property type="match status" value="1"/>
</dbReference>
<dbReference type="Pfam" id="PF07714">
    <property type="entry name" value="PK_Tyr_Ser-Thr"/>
    <property type="match status" value="2"/>
</dbReference>
<dbReference type="InterPro" id="IPR029062">
    <property type="entry name" value="Class_I_gatase-like"/>
</dbReference>
<feature type="compositionally biased region" description="Polar residues" evidence="7">
    <location>
        <begin position="772"/>
        <end position="782"/>
    </location>
</feature>
<dbReference type="FunFam" id="3.40.50.880:FF:000015">
    <property type="entry name" value="Protein DJ-1 homolog C"/>
    <property type="match status" value="2"/>
</dbReference>
<keyword evidence="5 6" id="KW-0067">ATP-binding</keyword>
<dbReference type="InterPro" id="IPR050325">
    <property type="entry name" value="Prot/Nucl_acid_deglycase"/>
</dbReference>
<evidence type="ECO:0000256" key="6">
    <source>
        <dbReference type="PROSITE-ProRule" id="PRU10141"/>
    </source>
</evidence>
<dbReference type="GO" id="GO:0005737">
    <property type="term" value="C:cytoplasm"/>
    <property type="evidence" value="ECO:0007669"/>
    <property type="project" value="TreeGrafter"/>
</dbReference>
<evidence type="ECO:0000256" key="3">
    <source>
        <dbReference type="ARBA" id="ARBA00022737"/>
    </source>
</evidence>
<dbReference type="AlphaFoldDB" id="A0A835JP68"/>
<dbReference type="SUPFAM" id="SSF56112">
    <property type="entry name" value="Protein kinase-like (PK-like)"/>
    <property type="match status" value="1"/>
</dbReference>
<accession>A0A835JP68</accession>
<feature type="region of interest" description="Disordered" evidence="7">
    <location>
        <begin position="753"/>
        <end position="782"/>
    </location>
</feature>
<evidence type="ECO:0000256" key="1">
    <source>
        <dbReference type="ARBA" id="ARBA00008542"/>
    </source>
</evidence>
<dbReference type="InterPro" id="IPR011009">
    <property type="entry name" value="Kinase-like_dom_sf"/>
</dbReference>
<organism evidence="9 10">
    <name type="scientific">Salix dunnii</name>
    <dbReference type="NCBI Taxonomy" id="1413687"/>
    <lineage>
        <taxon>Eukaryota</taxon>
        <taxon>Viridiplantae</taxon>
        <taxon>Streptophyta</taxon>
        <taxon>Embryophyta</taxon>
        <taxon>Tracheophyta</taxon>
        <taxon>Spermatophyta</taxon>
        <taxon>Magnoliopsida</taxon>
        <taxon>eudicotyledons</taxon>
        <taxon>Gunneridae</taxon>
        <taxon>Pentapetalae</taxon>
        <taxon>rosids</taxon>
        <taxon>fabids</taxon>
        <taxon>Malpighiales</taxon>
        <taxon>Salicaceae</taxon>
        <taxon>Saliceae</taxon>
        <taxon>Salix</taxon>
    </lineage>
</organism>
<gene>
    <name evidence="9" type="ORF">SADUNF_Sadunf11G0076900</name>
</gene>
<keyword evidence="3" id="KW-0677">Repeat</keyword>
<protein>
    <recommendedName>
        <fullName evidence="8">Protein kinase domain-containing protein</fullName>
    </recommendedName>
</protein>
<dbReference type="InterPro" id="IPR006287">
    <property type="entry name" value="DJ-1"/>
</dbReference>
<evidence type="ECO:0000313" key="10">
    <source>
        <dbReference type="Proteomes" id="UP000657918"/>
    </source>
</evidence>
<evidence type="ECO:0000256" key="2">
    <source>
        <dbReference type="ARBA" id="ARBA00022679"/>
    </source>
</evidence>
<keyword evidence="2" id="KW-0808">Transferase</keyword>
<dbReference type="EMBL" id="JADGMS010000011">
    <property type="protein sequence ID" value="KAF9672751.1"/>
    <property type="molecule type" value="Genomic_DNA"/>
</dbReference>
<dbReference type="SUPFAM" id="SSF52317">
    <property type="entry name" value="Class I glutamine amidotransferase-like"/>
    <property type="match status" value="2"/>
</dbReference>
<name>A0A835JP68_9ROSI</name>
<keyword evidence="4 6" id="KW-0547">Nucleotide-binding</keyword>
<proteinExistence type="inferred from homology"/>
<dbReference type="GO" id="GO:0004672">
    <property type="term" value="F:protein kinase activity"/>
    <property type="evidence" value="ECO:0007669"/>
    <property type="project" value="InterPro"/>
</dbReference>
<feature type="binding site" evidence="6">
    <location>
        <position position="545"/>
    </location>
    <ligand>
        <name>ATP</name>
        <dbReference type="ChEBI" id="CHEBI:30616"/>
    </ligand>
</feature>
<sequence length="806" mass="88930">MSTLLRHVIPPPHSLLSTSKKSKLNIRSVRNLPVSFSTIKATAATPMASTTKKVLVPIANGTEPIEAVVTIDVLRRGGADVTVASIEKQTRVDATHDVKLVADSLLSECSDAVFDLITLPLLEKLVKKQVEDGKLYAAVCASPAVAFGSWGLLNGLRATCHPLFMDELKSSGAITVESRVHAEGNVVTSRGPGTTMEFAVALVEKLFGKEKADEVSGPLVMRSNHGDEYSIKELNPMQWTFDNVPRVLVPVANGTEEMEAIIIIDILRRARVNVVVASVEDSLEILASRKVKLEADMLLDEAAKLSYDLIVLPGGLGGAQAFAKSEKLVNMLKKQRESNRPYGAMCASPALVLELNGLLKIAHFFTIDITGVKILDFKGKKATAFPAMCNKLSDPSEIENRVVVDGNLITSRGPGTTMEFALGMVEKFFGRDKALELAKPLLFTHPYQQRPIKGWDLILAEVVIYLNNPLMNCFSLFFKKKEVSRATHTIDIDDEVSSVQNTCSYTYRELRRATDNFNPANKVGEGGFGSVYKGTLIDGTMAAVKVLSDESRQGIKEFLTEIKVIADIEHNNLVKLYGYCAEGKHRILVYGYLENNSLAQTLLEIRLKQATVEPAITCMLIEKGYLAPEYAIRGQLTRKADIYSFGVLLLEIVSGRSNTNRRLPPEEQYLVERVWEFCQKQELVNLVDTSLAGNYDVEEACKYLKIGLLCTQDVPKQRPSMSTVVMMLMGELEVSDKISRPGMLSEFTSFKGNKMPKHRGEKDQNNKWEMMDSSSYSGKVENSSSSLGVETSYATMTYSSIYDRGN</sequence>